<feature type="domain" description="4Fe-4S ferredoxin-type" evidence="7">
    <location>
        <begin position="313"/>
        <end position="342"/>
    </location>
</feature>
<dbReference type="RefSeq" id="WP_131919728.1">
    <property type="nucleotide sequence ID" value="NZ_JAOQNU010000018.1"/>
</dbReference>
<dbReference type="GO" id="GO:0051539">
    <property type="term" value="F:4 iron, 4 sulfur cluster binding"/>
    <property type="evidence" value="ECO:0007669"/>
    <property type="project" value="UniProtKB-KW"/>
</dbReference>
<sequence>MSQRVPVAATGCNTYEPAHVGAALARLFVRLGAIERWIRPGMRVALKPNLVMAKAPEKAVTTHPQVVEAVAKAVLAVGAVPVIIDSPGGPAGRGGAGLRAVYEQTGMADVGRRLGVEVSDDVTTVEVPLDEGSPLRRVTLLKALVEADAIINLPKIKTHAQMGYTGAVKNLYGAIPGMIKAEYHFRVQDPGAFARLIIALNERLRPVLTIMDGIMGMEGDGPTAGAPKQLGCLLASTSTYALDRVALGLIGLTGIATDMVAEAEGRIGMPEMVTDGERIRTVPFVPARNGELNFAAQWLPSAMANWVSRQVRPLPVFDPKKCVSCGVCVISCPATALILKEVPGAVPKLDKGNCIGCLCCQELCPEGAVAVRRSGMGSLLFAR</sequence>
<evidence type="ECO:0000259" key="7">
    <source>
        <dbReference type="PROSITE" id="PS51379"/>
    </source>
</evidence>
<reference evidence="8 9" key="1">
    <citation type="submission" date="2019-03" db="EMBL/GenBank/DDBJ databases">
        <title>Genomic Encyclopedia of Type Strains, Phase IV (KMG-IV): sequencing the most valuable type-strain genomes for metagenomic binning, comparative biology and taxonomic classification.</title>
        <authorList>
            <person name="Goeker M."/>
        </authorList>
    </citation>
    <scope>NUCLEOTIDE SEQUENCE [LARGE SCALE GENOMIC DNA]</scope>
    <source>
        <strain evidence="8 9">DSM 11170</strain>
    </source>
</reference>
<dbReference type="AlphaFoldDB" id="A0A4R2RG96"/>
<dbReference type="Pfam" id="PF04015">
    <property type="entry name" value="DUF362"/>
    <property type="match status" value="1"/>
</dbReference>
<keyword evidence="5" id="KW-0408">Iron</keyword>
<evidence type="ECO:0000256" key="2">
    <source>
        <dbReference type="ARBA" id="ARBA00013529"/>
    </source>
</evidence>
<evidence type="ECO:0000256" key="3">
    <source>
        <dbReference type="ARBA" id="ARBA00022485"/>
    </source>
</evidence>
<proteinExistence type="predicted"/>
<dbReference type="PANTHER" id="PTHR24960">
    <property type="entry name" value="PHOTOSYSTEM I IRON-SULFUR CENTER-RELATED"/>
    <property type="match status" value="1"/>
</dbReference>
<dbReference type="EMBL" id="SLXT01000019">
    <property type="protein sequence ID" value="TCP62692.1"/>
    <property type="molecule type" value="Genomic_DNA"/>
</dbReference>
<dbReference type="PROSITE" id="PS00198">
    <property type="entry name" value="4FE4S_FER_1"/>
    <property type="match status" value="2"/>
</dbReference>
<evidence type="ECO:0000313" key="9">
    <source>
        <dbReference type="Proteomes" id="UP000294813"/>
    </source>
</evidence>
<keyword evidence="9" id="KW-1185">Reference proteome</keyword>
<evidence type="ECO:0000256" key="4">
    <source>
        <dbReference type="ARBA" id="ARBA00022723"/>
    </source>
</evidence>
<comment type="function">
    <text evidence="1">Ferredoxins are iron-sulfur proteins that transfer electrons in a wide variety of metabolic reactions.</text>
</comment>
<gene>
    <name evidence="8" type="ORF">EDD73_11940</name>
</gene>
<keyword evidence="4" id="KW-0479">Metal-binding</keyword>
<protein>
    <recommendedName>
        <fullName evidence="2">Ferredoxin</fullName>
    </recommendedName>
</protein>
<dbReference type="GO" id="GO:0046872">
    <property type="term" value="F:metal ion binding"/>
    <property type="evidence" value="ECO:0007669"/>
    <property type="project" value="UniProtKB-KW"/>
</dbReference>
<keyword evidence="6" id="KW-0411">Iron-sulfur</keyword>
<dbReference type="InterPro" id="IPR017896">
    <property type="entry name" value="4Fe4S_Fe-S-bd"/>
</dbReference>
<keyword evidence="3" id="KW-0004">4Fe-4S</keyword>
<dbReference type="InterPro" id="IPR007160">
    <property type="entry name" value="DUF362"/>
</dbReference>
<comment type="caution">
    <text evidence="8">The sequence shown here is derived from an EMBL/GenBank/DDBJ whole genome shotgun (WGS) entry which is preliminary data.</text>
</comment>
<name>A0A4R2RG96_9FIRM</name>
<dbReference type="Proteomes" id="UP000294813">
    <property type="component" value="Unassembled WGS sequence"/>
</dbReference>
<evidence type="ECO:0000313" key="8">
    <source>
        <dbReference type="EMBL" id="TCP62692.1"/>
    </source>
</evidence>
<dbReference type="InterPro" id="IPR017900">
    <property type="entry name" value="4Fe4S_Fe_S_CS"/>
</dbReference>
<dbReference type="OrthoDB" id="9807879at2"/>
<feature type="domain" description="4Fe-4S ferredoxin-type" evidence="7">
    <location>
        <begin position="345"/>
        <end position="374"/>
    </location>
</feature>
<dbReference type="SUPFAM" id="SSF54862">
    <property type="entry name" value="4Fe-4S ferredoxins"/>
    <property type="match status" value="1"/>
</dbReference>
<dbReference type="PANTHER" id="PTHR24960:SF76">
    <property type="entry name" value="4FE-4S FERREDOXIN-TYPE DOMAIN-CONTAINING PROTEIN"/>
    <property type="match status" value="1"/>
</dbReference>
<dbReference type="InterPro" id="IPR050157">
    <property type="entry name" value="PSI_iron-sulfur_center"/>
</dbReference>
<evidence type="ECO:0000256" key="5">
    <source>
        <dbReference type="ARBA" id="ARBA00023004"/>
    </source>
</evidence>
<dbReference type="Pfam" id="PF13237">
    <property type="entry name" value="Fer4_10"/>
    <property type="match status" value="1"/>
</dbReference>
<organism evidence="8 9">
    <name type="scientific">Heliophilum fasciatum</name>
    <dbReference type="NCBI Taxonomy" id="35700"/>
    <lineage>
        <taxon>Bacteria</taxon>
        <taxon>Bacillati</taxon>
        <taxon>Bacillota</taxon>
        <taxon>Clostridia</taxon>
        <taxon>Eubacteriales</taxon>
        <taxon>Heliobacteriaceae</taxon>
        <taxon>Heliophilum</taxon>
    </lineage>
</organism>
<dbReference type="Gene3D" id="3.30.70.20">
    <property type="match status" value="1"/>
</dbReference>
<evidence type="ECO:0000256" key="1">
    <source>
        <dbReference type="ARBA" id="ARBA00003532"/>
    </source>
</evidence>
<accession>A0A4R2RG96</accession>
<dbReference type="PROSITE" id="PS51379">
    <property type="entry name" value="4FE4S_FER_2"/>
    <property type="match status" value="2"/>
</dbReference>
<evidence type="ECO:0000256" key="6">
    <source>
        <dbReference type="ARBA" id="ARBA00023014"/>
    </source>
</evidence>